<sequence length="304" mass="33256">MAHGDMTAPALQTAVWQYWVGTVSAFLLALLFLVAGVWKLSDPFATETRMVQALIPTQLAMATALAAGVAEVWSGIMLLVPRWRRWGAWLSGLMLVAFLVYFAVFYQQLQGADCSCFPWLKRVVGPGFFISDAAMLLLAVAAGRWSIASYSLKQATMVLCAIVVFAGAIFGVTAARQTGTKAPAQITVDGKAFTTAQGRVFLFFFDPECMHCFAAAQQMSKYTWKDVKVVVVPTVHPQYSESFLKDTGLKAGISPDINVLRQTFAFKTDPPYGVALERGRQVGAYPFFDEKDPVAGLKKIGWLP</sequence>
<accession>A0A7S7SNU9</accession>
<evidence type="ECO:0000256" key="1">
    <source>
        <dbReference type="ARBA" id="ARBA00004141"/>
    </source>
</evidence>
<dbReference type="Proteomes" id="UP000593892">
    <property type="component" value="Chromosome"/>
</dbReference>
<dbReference type="KEGG" id="pfer:IRI77_11290"/>
<name>A0A7S7SNU9_PALFE</name>
<keyword evidence="4 5" id="KW-0472">Membrane</keyword>
<feature type="transmembrane region" description="Helical" evidence="5">
    <location>
        <begin position="16"/>
        <end position="38"/>
    </location>
</feature>
<organism evidence="7 8">
    <name type="scientific">Paludibaculum fermentans</name>
    <dbReference type="NCBI Taxonomy" id="1473598"/>
    <lineage>
        <taxon>Bacteria</taxon>
        <taxon>Pseudomonadati</taxon>
        <taxon>Acidobacteriota</taxon>
        <taxon>Terriglobia</taxon>
        <taxon>Bryobacterales</taxon>
        <taxon>Bryobacteraceae</taxon>
        <taxon>Paludibaculum</taxon>
    </lineage>
</organism>
<proteinExistence type="predicted"/>
<evidence type="ECO:0000256" key="4">
    <source>
        <dbReference type="ARBA" id="ARBA00023136"/>
    </source>
</evidence>
<dbReference type="InterPro" id="IPR009908">
    <property type="entry name" value="Methylamine_util_MauE"/>
</dbReference>
<reference evidence="7 8" key="1">
    <citation type="submission" date="2020-10" db="EMBL/GenBank/DDBJ databases">
        <title>Complete genome sequence of Paludibaculum fermentans P105T, a facultatively anaerobic acidobacterium capable of dissimilatory Fe(III) reduction.</title>
        <authorList>
            <person name="Dedysh S.N."/>
            <person name="Beletsky A.V."/>
            <person name="Kulichevskaya I.S."/>
            <person name="Mardanov A.V."/>
            <person name="Ravin N.V."/>
        </authorList>
    </citation>
    <scope>NUCLEOTIDE SEQUENCE [LARGE SCALE GENOMIC DNA]</scope>
    <source>
        <strain evidence="7 8">P105</strain>
    </source>
</reference>
<comment type="subcellular location">
    <subcellularLocation>
        <location evidence="1">Membrane</location>
        <topology evidence="1">Multi-pass membrane protein</topology>
    </subcellularLocation>
</comment>
<dbReference type="Pfam" id="PF07291">
    <property type="entry name" value="MauE"/>
    <property type="match status" value="1"/>
</dbReference>
<feature type="transmembrane region" description="Helical" evidence="5">
    <location>
        <begin position="154"/>
        <end position="175"/>
    </location>
</feature>
<keyword evidence="3 5" id="KW-1133">Transmembrane helix</keyword>
<gene>
    <name evidence="7" type="ORF">IRI77_11290</name>
</gene>
<evidence type="ECO:0000256" key="5">
    <source>
        <dbReference type="SAM" id="Phobius"/>
    </source>
</evidence>
<evidence type="ECO:0000256" key="2">
    <source>
        <dbReference type="ARBA" id="ARBA00022692"/>
    </source>
</evidence>
<dbReference type="RefSeq" id="WP_194452168.1">
    <property type="nucleotide sequence ID" value="NZ_CP063849.1"/>
</dbReference>
<evidence type="ECO:0000313" key="8">
    <source>
        <dbReference type="Proteomes" id="UP000593892"/>
    </source>
</evidence>
<keyword evidence="8" id="KW-1185">Reference proteome</keyword>
<dbReference type="GO" id="GO:0030416">
    <property type="term" value="P:methylamine metabolic process"/>
    <property type="evidence" value="ECO:0007669"/>
    <property type="project" value="InterPro"/>
</dbReference>
<evidence type="ECO:0000313" key="7">
    <source>
        <dbReference type="EMBL" id="QOY90505.1"/>
    </source>
</evidence>
<feature type="transmembrane region" description="Helical" evidence="5">
    <location>
        <begin position="59"/>
        <end position="80"/>
    </location>
</feature>
<evidence type="ECO:0000259" key="6">
    <source>
        <dbReference type="Pfam" id="PF07291"/>
    </source>
</evidence>
<dbReference type="SUPFAM" id="SSF52833">
    <property type="entry name" value="Thioredoxin-like"/>
    <property type="match status" value="1"/>
</dbReference>
<dbReference type="EMBL" id="CP063849">
    <property type="protein sequence ID" value="QOY90505.1"/>
    <property type="molecule type" value="Genomic_DNA"/>
</dbReference>
<dbReference type="AlphaFoldDB" id="A0A7S7SNU9"/>
<dbReference type="InterPro" id="IPR036249">
    <property type="entry name" value="Thioredoxin-like_sf"/>
</dbReference>
<protein>
    <submittedName>
        <fullName evidence="7">DoxX family membrane protein</fullName>
    </submittedName>
</protein>
<feature type="domain" description="Methylamine utilisation protein MauE" evidence="6">
    <location>
        <begin position="19"/>
        <end position="142"/>
    </location>
</feature>
<feature type="transmembrane region" description="Helical" evidence="5">
    <location>
        <begin position="127"/>
        <end position="148"/>
    </location>
</feature>
<feature type="transmembrane region" description="Helical" evidence="5">
    <location>
        <begin position="86"/>
        <end position="106"/>
    </location>
</feature>
<keyword evidence="2 5" id="KW-0812">Transmembrane</keyword>
<dbReference type="GO" id="GO:0016020">
    <property type="term" value="C:membrane"/>
    <property type="evidence" value="ECO:0007669"/>
    <property type="project" value="UniProtKB-SubCell"/>
</dbReference>
<evidence type="ECO:0000256" key="3">
    <source>
        <dbReference type="ARBA" id="ARBA00022989"/>
    </source>
</evidence>